<dbReference type="OrthoDB" id="1436853at2759"/>
<dbReference type="GO" id="GO:0005886">
    <property type="term" value="C:plasma membrane"/>
    <property type="evidence" value="ECO:0007669"/>
    <property type="project" value="UniProtKB-SubCell"/>
</dbReference>
<dbReference type="InterPro" id="IPR036770">
    <property type="entry name" value="Ankyrin_rpt-contain_sf"/>
</dbReference>
<dbReference type="PANTHER" id="PTHR24121">
    <property type="entry name" value="NO MECHANORECEPTOR POTENTIAL C, ISOFORM D-RELATED"/>
    <property type="match status" value="1"/>
</dbReference>
<evidence type="ECO:0000313" key="3">
    <source>
        <dbReference type="Proteomes" id="UP000694853"/>
    </source>
</evidence>
<name>A0A8B8KGS6_ABRPR</name>
<dbReference type="AlphaFoldDB" id="A0A8B8KGS6"/>
<dbReference type="SMART" id="SM00248">
    <property type="entry name" value="ANK"/>
    <property type="match status" value="4"/>
</dbReference>
<feature type="repeat" description="ANK" evidence="2">
    <location>
        <begin position="104"/>
        <end position="125"/>
    </location>
</feature>
<evidence type="ECO:0000256" key="1">
    <source>
        <dbReference type="ARBA" id="ARBA00004413"/>
    </source>
</evidence>
<evidence type="ECO:0000313" key="4">
    <source>
        <dbReference type="RefSeq" id="XP_027343020.1"/>
    </source>
</evidence>
<evidence type="ECO:0000256" key="2">
    <source>
        <dbReference type="PROSITE-ProRule" id="PRU00023"/>
    </source>
</evidence>
<keyword evidence="2" id="KW-0040">ANK repeat</keyword>
<reference evidence="4" key="2">
    <citation type="submission" date="2025-08" db="UniProtKB">
        <authorList>
            <consortium name="RefSeq"/>
        </authorList>
    </citation>
    <scope>IDENTIFICATION</scope>
    <source>
        <tissue evidence="4">Young leaves</tissue>
    </source>
</reference>
<dbReference type="Pfam" id="PF12796">
    <property type="entry name" value="Ank_2"/>
    <property type="match status" value="1"/>
</dbReference>
<dbReference type="PROSITE" id="PS50088">
    <property type="entry name" value="ANK_REPEAT"/>
    <property type="match status" value="1"/>
</dbReference>
<dbReference type="SUPFAM" id="SSF48403">
    <property type="entry name" value="Ankyrin repeat"/>
    <property type="match status" value="1"/>
</dbReference>
<organism evidence="3 4">
    <name type="scientific">Abrus precatorius</name>
    <name type="common">Indian licorice</name>
    <name type="synonym">Glycine abrus</name>
    <dbReference type="NCBI Taxonomy" id="3816"/>
    <lineage>
        <taxon>Eukaryota</taxon>
        <taxon>Viridiplantae</taxon>
        <taxon>Streptophyta</taxon>
        <taxon>Embryophyta</taxon>
        <taxon>Tracheophyta</taxon>
        <taxon>Spermatophyta</taxon>
        <taxon>Magnoliopsida</taxon>
        <taxon>eudicotyledons</taxon>
        <taxon>Gunneridae</taxon>
        <taxon>Pentapetalae</taxon>
        <taxon>rosids</taxon>
        <taxon>fabids</taxon>
        <taxon>Fabales</taxon>
        <taxon>Fabaceae</taxon>
        <taxon>Papilionoideae</taxon>
        <taxon>50 kb inversion clade</taxon>
        <taxon>NPAAA clade</taxon>
        <taxon>indigoferoid/millettioid clade</taxon>
        <taxon>Abreae</taxon>
        <taxon>Abrus</taxon>
    </lineage>
</organism>
<dbReference type="PROSITE" id="PS50297">
    <property type="entry name" value="ANK_REP_REGION"/>
    <property type="match status" value="1"/>
</dbReference>
<dbReference type="PANTHER" id="PTHR24121:SF22">
    <property type="entry name" value="PROTEIN ACCELERATED CELL DEATH 6-LIKE"/>
    <property type="match status" value="1"/>
</dbReference>
<protein>
    <submittedName>
        <fullName evidence="4">Protein ACCELERATED CELL DEATH 6-like</fullName>
    </submittedName>
</protein>
<gene>
    <name evidence="4" type="primary">LOC113855587</name>
</gene>
<keyword evidence="3" id="KW-1185">Reference proteome</keyword>
<dbReference type="InterPro" id="IPR002110">
    <property type="entry name" value="Ankyrin_rpt"/>
</dbReference>
<accession>A0A8B8KGS6</accession>
<dbReference type="RefSeq" id="XP_027343020.1">
    <property type="nucleotide sequence ID" value="XM_027487219.1"/>
</dbReference>
<comment type="subcellular location">
    <subcellularLocation>
        <location evidence="1">Cell membrane</location>
        <topology evidence="1">Peripheral membrane protein</topology>
        <orientation evidence="1">Cytoplasmic side</orientation>
    </subcellularLocation>
</comment>
<dbReference type="Proteomes" id="UP000694853">
    <property type="component" value="Unplaced"/>
</dbReference>
<dbReference type="KEGG" id="aprc:113855587"/>
<dbReference type="GeneID" id="113855587"/>
<dbReference type="Gene3D" id="1.25.40.20">
    <property type="entry name" value="Ankyrin repeat-containing domain"/>
    <property type="match status" value="1"/>
</dbReference>
<proteinExistence type="predicted"/>
<sequence>MDIEHNGSSTNSIPESGEEFNLFQSTGQPRLGAQPQSDNKINWKLLREACLSNDVFTNSESDVLKQKSPLCNNMLHIAASLGNDELVKKVIPKAPHLLTEENFNGDTALHVAAKCGHFPVLESLIFGHFKIFQEALDKILIKNKLGNTFFHEAIINGDEEELLSLLSHFNEVSKRATLLEINNEKKSGLYLAIEAGYKQLIDKALSEEIMQDSNFVTRGKSPLLAAILKQDEGTY</sequence>
<reference evidence="3" key="1">
    <citation type="journal article" date="2019" name="Toxins">
        <title>Detection of Abrin-Like and Prepropulchellin-Like Toxin Genes and Transcripts Using Whole Genome Sequencing and Full-Length Transcript Sequencing of Abrus precatorius.</title>
        <authorList>
            <person name="Hovde B.T."/>
            <person name="Daligault H.E."/>
            <person name="Hanschen E.R."/>
            <person name="Kunde Y.A."/>
            <person name="Johnson M.B."/>
            <person name="Starkenburg S.R."/>
            <person name="Johnson S.L."/>
        </authorList>
    </citation>
    <scope>NUCLEOTIDE SEQUENCE [LARGE SCALE GENOMIC DNA]</scope>
</reference>